<accession>A0ABS1V7X9</accession>
<dbReference type="Proteomes" id="UP000606490">
    <property type="component" value="Unassembled WGS sequence"/>
</dbReference>
<keyword evidence="1" id="KW-0812">Transmembrane</keyword>
<organism evidence="2 3">
    <name type="scientific">Belnapia mucosa</name>
    <dbReference type="NCBI Taxonomy" id="2804532"/>
    <lineage>
        <taxon>Bacteria</taxon>
        <taxon>Pseudomonadati</taxon>
        <taxon>Pseudomonadota</taxon>
        <taxon>Alphaproteobacteria</taxon>
        <taxon>Acetobacterales</taxon>
        <taxon>Roseomonadaceae</taxon>
        <taxon>Belnapia</taxon>
    </lineage>
</organism>
<name>A0ABS1V7X9_9PROT</name>
<dbReference type="EMBL" id="JAEUXJ010000005">
    <property type="protein sequence ID" value="MBL6456428.1"/>
    <property type="molecule type" value="Genomic_DNA"/>
</dbReference>
<keyword evidence="1" id="KW-0472">Membrane</keyword>
<evidence type="ECO:0000256" key="1">
    <source>
        <dbReference type="SAM" id="Phobius"/>
    </source>
</evidence>
<dbReference type="RefSeq" id="WP_202826173.1">
    <property type="nucleotide sequence ID" value="NZ_JAEUXJ010000005.1"/>
</dbReference>
<comment type="caution">
    <text evidence="2">The sequence shown here is derived from an EMBL/GenBank/DDBJ whole genome shotgun (WGS) entry which is preliminary data.</text>
</comment>
<sequence length="151" mass="16041">MASVRWLAFAALYLVFAGQLSTGELVAAAVIGLLTLLFARILARIATHPLRLRAPWPQLLRGVLASLAQETGRAAAWLLRPGRLPEGAVLPQPFAPGGEGPADTVRRGLALLSLSVSPNGLVLAPDYVTETLPLHRLDAGQPVSSERCWPP</sequence>
<gene>
    <name evidence="2" type="ORF">JMJ55_13925</name>
</gene>
<keyword evidence="1" id="KW-1133">Transmembrane helix</keyword>
<protein>
    <submittedName>
        <fullName evidence="2">Uncharacterized protein</fullName>
    </submittedName>
</protein>
<feature type="transmembrane region" description="Helical" evidence="1">
    <location>
        <begin position="27"/>
        <end position="43"/>
    </location>
</feature>
<keyword evidence="3" id="KW-1185">Reference proteome</keyword>
<evidence type="ECO:0000313" key="3">
    <source>
        <dbReference type="Proteomes" id="UP000606490"/>
    </source>
</evidence>
<reference evidence="2 3" key="1">
    <citation type="submission" date="2021-01" db="EMBL/GenBank/DDBJ databases">
        <title>Belnapia mucosa sp. nov. and Belnapia arida sp. nov., isolated from the Tabernas Desert (Almeria, Spain).</title>
        <authorList>
            <person name="Molina-Menor E."/>
            <person name="Vidal-Verdu A."/>
            <person name="Calonge A."/>
            <person name="Satari L."/>
            <person name="Pereto Magraner J."/>
            <person name="Porcar Miralles M."/>
        </authorList>
    </citation>
    <scope>NUCLEOTIDE SEQUENCE [LARGE SCALE GENOMIC DNA]</scope>
    <source>
        <strain evidence="2 3">T6</strain>
    </source>
</reference>
<evidence type="ECO:0000313" key="2">
    <source>
        <dbReference type="EMBL" id="MBL6456428.1"/>
    </source>
</evidence>
<proteinExistence type="predicted"/>